<reference evidence="2" key="1">
    <citation type="journal article" date="2023" name="Nat. Plants">
        <title>Single-cell RNA sequencing provides a high-resolution roadmap for understanding the multicellular compartmentation of specialized metabolism.</title>
        <authorList>
            <person name="Sun S."/>
            <person name="Shen X."/>
            <person name="Li Y."/>
            <person name="Li Y."/>
            <person name="Wang S."/>
            <person name="Li R."/>
            <person name="Zhang H."/>
            <person name="Shen G."/>
            <person name="Guo B."/>
            <person name="Wei J."/>
            <person name="Xu J."/>
            <person name="St-Pierre B."/>
            <person name="Chen S."/>
            <person name="Sun C."/>
        </authorList>
    </citation>
    <scope>NUCLEOTIDE SEQUENCE [LARGE SCALE GENOMIC DNA]</scope>
</reference>
<proteinExistence type="predicted"/>
<dbReference type="Proteomes" id="UP001060085">
    <property type="component" value="Linkage Group LG07"/>
</dbReference>
<protein>
    <submittedName>
        <fullName evidence="1">Uncharacterized protein</fullName>
    </submittedName>
</protein>
<evidence type="ECO:0000313" key="1">
    <source>
        <dbReference type="EMBL" id="KAI5652780.1"/>
    </source>
</evidence>
<name>A0ACB9ZVY3_CATRO</name>
<accession>A0ACB9ZVY3</accession>
<sequence>MFIYLLLKPCRFRSCKIAWCCLYVGTLPVQQLVLLLGLFAIAVCCCWVLGSLVIVDIQRACCRFFAGCFGCPACRLLLSYGKCWLIDASGEDMTKKKFTKQAGQSQVQTLGTKDTNSNSKSHEDTGRVLDETTKKSFASLFKFNRNPSKGISLFKVKSKEYVVEVDYQEFDNEKERQKILDGGPYMIYGKPLILKNMPPLFEFGACTNTVVPVWVTLLGLPVDLWNTQVLAKICSKITEPLCTDAMIGWKERIFYARVLVEVDIAKELVKEQGKEMEEGQNKTCSVVHKTPYMGIQMDVQRADKGVQKKITRTLVEKGAKRIPTKDKDKPMGKNEATTLERRKGPPFIFHDHEYRMVEYSNVVGFGLLETKLEEGKLFDIMKWKFREWKVMYNFNMHAAGRMVIIWNPRLASVDVTEVTSQAIYTSITCKIFLKNFWVSFVYGLHLVVERRPILKGDDRQGQTQVSSYEVRDFLNLRGFGIDGSFTTSMEEINGELLTLYVKLLGSHHEVHGFDVMVLEVGPKIGSYESVLQGIETYGLDLISLTDFYRAWSTMCKGVMEYHVLEQAAGWSRAEGYKEMYAWLDDFEVAELFIARAQQFGKSGMEHHVLRKQQGSIVLRNTRRWNDALLSKALWNIHDKKDTLWCQWIHHYYIKGGTIWAVAARDKLAEAEGLVSGAIHRVFSWLIGGAFNTAEPYDYFKPKGHPQGTPHHFPTMMLVEWSQRINQRNPLHPSFRIIEILAKEFHCSKWESRRDAITRLSSSWKPPNKFYIYKLGWLVFQFDREEDIQKILDRRPYMIYGRPLILKNMPPHFELGACTSIVVPVWITLPGLPVDLWNAQALAKICSRIGEPLCIDAMTRRKERISYTRVLVEVDIAKELITELPIKLPNGLNHGLEETPQCPSGDITNEGQGDHLKKNSKQGMNESGKQRIELEGGQKENTIAEDKLVETEGSIAGAIDHVAAWVLGINLHTSETYEYFKLAGQNQIWAKGMEHHQRMGRAKKEHVHNQQQP</sequence>
<comment type="caution">
    <text evidence="1">The sequence shown here is derived from an EMBL/GenBank/DDBJ whole genome shotgun (WGS) entry which is preliminary data.</text>
</comment>
<organism evidence="1 2">
    <name type="scientific">Catharanthus roseus</name>
    <name type="common">Madagascar periwinkle</name>
    <name type="synonym">Vinca rosea</name>
    <dbReference type="NCBI Taxonomy" id="4058"/>
    <lineage>
        <taxon>Eukaryota</taxon>
        <taxon>Viridiplantae</taxon>
        <taxon>Streptophyta</taxon>
        <taxon>Embryophyta</taxon>
        <taxon>Tracheophyta</taxon>
        <taxon>Spermatophyta</taxon>
        <taxon>Magnoliopsida</taxon>
        <taxon>eudicotyledons</taxon>
        <taxon>Gunneridae</taxon>
        <taxon>Pentapetalae</taxon>
        <taxon>asterids</taxon>
        <taxon>lamiids</taxon>
        <taxon>Gentianales</taxon>
        <taxon>Apocynaceae</taxon>
        <taxon>Rauvolfioideae</taxon>
        <taxon>Vinceae</taxon>
        <taxon>Catharanthinae</taxon>
        <taxon>Catharanthus</taxon>
    </lineage>
</organism>
<evidence type="ECO:0000313" key="2">
    <source>
        <dbReference type="Proteomes" id="UP001060085"/>
    </source>
</evidence>
<dbReference type="EMBL" id="CM044707">
    <property type="protein sequence ID" value="KAI5652780.1"/>
    <property type="molecule type" value="Genomic_DNA"/>
</dbReference>
<gene>
    <name evidence="1" type="ORF">M9H77_29967</name>
</gene>
<keyword evidence="2" id="KW-1185">Reference proteome</keyword>